<dbReference type="SMART" id="SM00257">
    <property type="entry name" value="LysM"/>
    <property type="match status" value="1"/>
</dbReference>
<dbReference type="Gene3D" id="3.10.350.10">
    <property type="entry name" value="LysM domain"/>
    <property type="match status" value="1"/>
</dbReference>
<reference evidence="3 4" key="1">
    <citation type="submission" date="2019-10" db="EMBL/GenBank/DDBJ databases">
        <title>Characterization of the phylogenetic diversity of two novel species belonging to the genus Bifidobacterium: Bifidobacterium cebidarum sp. nov. and Bifidobacterium leontopitheci sp. nov.</title>
        <authorList>
            <person name="Lugli G.A."/>
            <person name="Duranti S."/>
            <person name="Milani C."/>
            <person name="Turroni F."/>
            <person name="Ventura M."/>
        </authorList>
    </citation>
    <scope>NUCLEOTIDE SEQUENCE [LARGE SCALE GENOMIC DNA]</scope>
    <source>
        <strain evidence="3 4">DSM 100688</strain>
    </source>
</reference>
<keyword evidence="1" id="KW-0472">Membrane</keyword>
<dbReference type="RefSeq" id="WP_239519267.1">
    <property type="nucleotide sequence ID" value="NZ_WBSM01000001.1"/>
</dbReference>
<dbReference type="CDD" id="cd00118">
    <property type="entry name" value="LysM"/>
    <property type="match status" value="1"/>
</dbReference>
<sequence>MMSETMVSDVSMAGAASSRGVRGPRTYAYVHASRHTEEGIVVRRSAARMQTSRRKRIGVALLCAVLTWFVVGVMMPLRADSAPRAMEVVSYTVRPGDTLWSYAQSITPQGGDVSQRVDELMRLNDLESTALQVGQRIVVPVDD</sequence>
<dbReference type="Pfam" id="PF01476">
    <property type="entry name" value="LysM"/>
    <property type="match status" value="1"/>
</dbReference>
<dbReference type="InterPro" id="IPR018392">
    <property type="entry name" value="LysM"/>
</dbReference>
<comment type="caution">
    <text evidence="3">The sequence shown here is derived from an EMBL/GenBank/DDBJ whole genome shotgun (WGS) entry which is preliminary data.</text>
</comment>
<protein>
    <submittedName>
        <fullName evidence="3">Peptidoglycan-binding LysM</fullName>
    </submittedName>
</protein>
<dbReference type="Proteomes" id="UP000482084">
    <property type="component" value="Unassembled WGS sequence"/>
</dbReference>
<evidence type="ECO:0000313" key="3">
    <source>
        <dbReference type="EMBL" id="KAB8289059.1"/>
    </source>
</evidence>
<organism evidence="3 4">
    <name type="scientific">Bifidobacterium ramosum</name>
    <dbReference type="NCBI Taxonomy" id="1798158"/>
    <lineage>
        <taxon>Bacteria</taxon>
        <taxon>Bacillati</taxon>
        <taxon>Actinomycetota</taxon>
        <taxon>Actinomycetes</taxon>
        <taxon>Bifidobacteriales</taxon>
        <taxon>Bifidobacteriaceae</taxon>
        <taxon>Bifidobacterium</taxon>
    </lineage>
</organism>
<dbReference type="SUPFAM" id="SSF54106">
    <property type="entry name" value="LysM domain"/>
    <property type="match status" value="1"/>
</dbReference>
<evidence type="ECO:0000256" key="1">
    <source>
        <dbReference type="SAM" id="Phobius"/>
    </source>
</evidence>
<feature type="domain" description="LysM" evidence="2">
    <location>
        <begin position="89"/>
        <end position="139"/>
    </location>
</feature>
<dbReference type="PROSITE" id="PS51782">
    <property type="entry name" value="LYSM"/>
    <property type="match status" value="1"/>
</dbReference>
<dbReference type="InterPro" id="IPR036779">
    <property type="entry name" value="LysM_dom_sf"/>
</dbReference>
<proteinExistence type="predicted"/>
<keyword evidence="1" id="KW-1133">Transmembrane helix</keyword>
<gene>
    <name evidence="3" type="ORF">DSM100688_0137</name>
</gene>
<keyword evidence="1" id="KW-0812">Transmembrane</keyword>
<keyword evidence="4" id="KW-1185">Reference proteome</keyword>
<accession>A0A6L4X1T2</accession>
<evidence type="ECO:0000259" key="2">
    <source>
        <dbReference type="PROSITE" id="PS51782"/>
    </source>
</evidence>
<dbReference type="AlphaFoldDB" id="A0A6L4X1T2"/>
<evidence type="ECO:0000313" key="4">
    <source>
        <dbReference type="Proteomes" id="UP000482084"/>
    </source>
</evidence>
<feature type="transmembrane region" description="Helical" evidence="1">
    <location>
        <begin position="57"/>
        <end position="77"/>
    </location>
</feature>
<dbReference type="EMBL" id="WBSM01000001">
    <property type="protein sequence ID" value="KAB8289059.1"/>
    <property type="molecule type" value="Genomic_DNA"/>
</dbReference>
<name>A0A6L4X1T2_9BIFI</name>